<feature type="transmembrane region" description="Helical" evidence="1">
    <location>
        <begin position="39"/>
        <end position="59"/>
    </location>
</feature>
<evidence type="ECO:0000313" key="3">
    <source>
        <dbReference type="WBParaSite" id="MBELARI_LOCUS13617"/>
    </source>
</evidence>
<dbReference type="Gene3D" id="1.20.1070.10">
    <property type="entry name" value="Rhodopsin 7-helix transmembrane proteins"/>
    <property type="match status" value="1"/>
</dbReference>
<dbReference type="Proteomes" id="UP000887575">
    <property type="component" value="Unassembled WGS sequence"/>
</dbReference>
<protein>
    <submittedName>
        <fullName evidence="3">Uncharacterized protein</fullName>
    </submittedName>
</protein>
<reference evidence="3" key="1">
    <citation type="submission" date="2024-02" db="UniProtKB">
        <authorList>
            <consortium name="WormBaseParasite"/>
        </authorList>
    </citation>
    <scope>IDENTIFICATION</scope>
</reference>
<keyword evidence="1" id="KW-0812">Transmembrane</keyword>
<dbReference type="WBParaSite" id="MBELARI_LOCUS13617">
    <property type="protein sequence ID" value="MBELARI_LOCUS13617"/>
    <property type="gene ID" value="MBELARI_LOCUS13617"/>
</dbReference>
<sequence length="108" mass="12073">MSNIFSASASWLAVAVSFERFSGIRSPMHARLQWGNSRVLLSIILILFGAIGVSFYHFLEHTYEYHPDIGKMPRPKARTESDANSGGNYHLSHLHTFSLMLTICVGFG</sequence>
<keyword evidence="2" id="KW-1185">Reference proteome</keyword>
<dbReference type="PANTHER" id="PTHR46895">
    <property type="entry name" value="PROTEIN CBG20548-RELATED"/>
    <property type="match status" value="1"/>
</dbReference>
<evidence type="ECO:0000256" key="1">
    <source>
        <dbReference type="SAM" id="Phobius"/>
    </source>
</evidence>
<evidence type="ECO:0000313" key="2">
    <source>
        <dbReference type="Proteomes" id="UP000887575"/>
    </source>
</evidence>
<keyword evidence="1" id="KW-1133">Transmembrane helix</keyword>
<dbReference type="SUPFAM" id="SSF81321">
    <property type="entry name" value="Family A G protein-coupled receptor-like"/>
    <property type="match status" value="1"/>
</dbReference>
<proteinExistence type="predicted"/>
<keyword evidence="1" id="KW-0472">Membrane</keyword>
<organism evidence="2 3">
    <name type="scientific">Mesorhabditis belari</name>
    <dbReference type="NCBI Taxonomy" id="2138241"/>
    <lineage>
        <taxon>Eukaryota</taxon>
        <taxon>Metazoa</taxon>
        <taxon>Ecdysozoa</taxon>
        <taxon>Nematoda</taxon>
        <taxon>Chromadorea</taxon>
        <taxon>Rhabditida</taxon>
        <taxon>Rhabditina</taxon>
        <taxon>Rhabditomorpha</taxon>
        <taxon>Rhabditoidea</taxon>
        <taxon>Rhabditidae</taxon>
        <taxon>Mesorhabditinae</taxon>
        <taxon>Mesorhabditis</taxon>
    </lineage>
</organism>
<accession>A0AAF3EHZ8</accession>
<name>A0AAF3EHZ8_9BILA</name>
<dbReference type="PANTHER" id="PTHR46895:SF1">
    <property type="entry name" value="G-PROTEIN COUPLED RECEPTORS FAMILY 1 PROFILE DOMAIN-CONTAINING PROTEIN"/>
    <property type="match status" value="1"/>
</dbReference>
<dbReference type="AlphaFoldDB" id="A0AAF3EHZ8"/>